<feature type="compositionally biased region" description="Basic and acidic residues" evidence="1">
    <location>
        <begin position="327"/>
        <end position="355"/>
    </location>
</feature>
<keyword evidence="3" id="KW-1185">Reference proteome</keyword>
<organism evidence="2 3">
    <name type="scientific">Coptotermes formosanus</name>
    <name type="common">Formosan subterranean termite</name>
    <dbReference type="NCBI Taxonomy" id="36987"/>
    <lineage>
        <taxon>Eukaryota</taxon>
        <taxon>Metazoa</taxon>
        <taxon>Ecdysozoa</taxon>
        <taxon>Arthropoda</taxon>
        <taxon>Hexapoda</taxon>
        <taxon>Insecta</taxon>
        <taxon>Pterygota</taxon>
        <taxon>Neoptera</taxon>
        <taxon>Polyneoptera</taxon>
        <taxon>Dictyoptera</taxon>
        <taxon>Blattodea</taxon>
        <taxon>Blattoidea</taxon>
        <taxon>Termitoidae</taxon>
        <taxon>Rhinotermitidae</taxon>
        <taxon>Coptotermes</taxon>
    </lineage>
</organism>
<dbReference type="InParanoid" id="A0A6L2PUG2"/>
<feature type="region of interest" description="Disordered" evidence="1">
    <location>
        <begin position="315"/>
        <end position="355"/>
    </location>
</feature>
<protein>
    <submittedName>
        <fullName evidence="2">Uncharacterized protein</fullName>
    </submittedName>
</protein>
<feature type="region of interest" description="Disordered" evidence="1">
    <location>
        <begin position="584"/>
        <end position="647"/>
    </location>
</feature>
<feature type="compositionally biased region" description="Basic residues" evidence="1">
    <location>
        <begin position="609"/>
        <end position="621"/>
    </location>
</feature>
<evidence type="ECO:0000313" key="3">
    <source>
        <dbReference type="Proteomes" id="UP000502823"/>
    </source>
</evidence>
<evidence type="ECO:0000256" key="1">
    <source>
        <dbReference type="SAM" id="MobiDB-lite"/>
    </source>
</evidence>
<feature type="compositionally biased region" description="Low complexity" evidence="1">
    <location>
        <begin position="448"/>
        <end position="458"/>
    </location>
</feature>
<dbReference type="EMBL" id="BLKM01000610">
    <property type="protein sequence ID" value="GFG36159.1"/>
    <property type="molecule type" value="Genomic_DNA"/>
</dbReference>
<feature type="compositionally biased region" description="Acidic residues" evidence="1">
    <location>
        <begin position="707"/>
        <end position="719"/>
    </location>
</feature>
<feature type="compositionally biased region" description="Polar residues" evidence="1">
    <location>
        <begin position="584"/>
        <end position="607"/>
    </location>
</feature>
<reference evidence="3" key="1">
    <citation type="submission" date="2020-01" db="EMBL/GenBank/DDBJ databases">
        <title>Draft genome sequence of the Termite Coptotermes fromosanus.</title>
        <authorList>
            <person name="Itakura S."/>
            <person name="Yosikawa Y."/>
            <person name="Umezawa K."/>
        </authorList>
    </citation>
    <scope>NUCLEOTIDE SEQUENCE [LARGE SCALE GENOMIC DNA]</scope>
</reference>
<accession>A0A6L2PUG2</accession>
<evidence type="ECO:0000313" key="2">
    <source>
        <dbReference type="EMBL" id="GFG36159.1"/>
    </source>
</evidence>
<feature type="compositionally biased region" description="Polar residues" evidence="1">
    <location>
        <begin position="459"/>
        <end position="488"/>
    </location>
</feature>
<sequence>MECEIKALRRELEETRTALRLQTVRCRQLVAAFTTKLQEKEAEVRAGRELRNEQLGRVLRALLVLEARLRREQRHIRQQLAEKDDVIRTQQLEIARLHKVGRKECNITAKEIQQNPERESLESSGHSPTEEKLRVHLCNGDTWKAQEKQNDSASSEEDELSQCGSIGCNDLKTSQTTAFVRFKKNSHNKPTNRGSYRPLFRRRELRNGNKFFFNQEHNLSLTSKASESKSLEFKESTISESQELEDSMENGCHEDELRGRDLYKEYQHNPVLECVNQILFHDQEEVEMTRYEQGRVCQPDCKGTGRFSYQCHSIKEEQDEENSTEVGNKETKEQTIESQSDHHSDNHSSPDKESCMQWKKEPLKLVAKEKTPSPPVKAQLLEEKACLLMASQRLTLVRNLEFEELDKKNISPLVKLEFTSGGNNSPPALPPKPSQLGGSGVYKKKADNSQSSQNDSQNISALDSSSQDQKTCMEYKSTQSQDMNQNQRDISEHKNLSEHSVKPMLRHDIRTPLTPHVLDKPRQRQILSNGSLKLALNQELSQQSLNNNHDHQQERNNNCCITSPGFKEKLDNVNASDFQNYSNISRQQLRSGGSVTTVKTDNPLDNHTTNRHNHEPKRHKQTANNHTSPLKGNQEAPPSVSKNSSHCSKIRVGSSVSSLITGCLGNSIVSELTKGETEKHFVLPCVSQMVRRFEDLGTGTGRQSPRDDDEEGNGEEEEGNNTLRCNFEEFKLEDVELDSVGSGEDGGRPAGDGAEARAAMLQNGNSNGTYEHFLEATGLSQKSILTPSRLYSNHKNVLKPKDVKHRSKVLKAAAVNGRSSGPVVKYWVEPFL</sequence>
<proteinExistence type="predicted"/>
<feature type="region of interest" description="Disordered" evidence="1">
    <location>
        <begin position="420"/>
        <end position="517"/>
    </location>
</feature>
<dbReference type="Proteomes" id="UP000502823">
    <property type="component" value="Unassembled WGS sequence"/>
</dbReference>
<feature type="region of interest" description="Disordered" evidence="1">
    <location>
        <begin position="111"/>
        <end position="131"/>
    </location>
</feature>
<name>A0A6L2PUG2_COPFO</name>
<feature type="compositionally biased region" description="Polar residues" evidence="1">
    <location>
        <begin position="622"/>
        <end position="631"/>
    </location>
</feature>
<dbReference type="AlphaFoldDB" id="A0A6L2PUG2"/>
<gene>
    <name evidence="2" type="ORF">Cfor_10795</name>
</gene>
<feature type="region of interest" description="Disordered" evidence="1">
    <location>
        <begin position="696"/>
        <end position="723"/>
    </location>
</feature>
<feature type="compositionally biased region" description="Basic and acidic residues" evidence="1">
    <location>
        <begin position="489"/>
        <end position="510"/>
    </location>
</feature>
<dbReference type="OrthoDB" id="6158299at2759"/>
<comment type="caution">
    <text evidence="2">The sequence shown here is derived from an EMBL/GenBank/DDBJ whole genome shotgun (WGS) entry which is preliminary data.</text>
</comment>